<dbReference type="AlphaFoldDB" id="A0A9P7UGB3"/>
<evidence type="ECO:0000313" key="2">
    <source>
        <dbReference type="Proteomes" id="UP000699042"/>
    </source>
</evidence>
<evidence type="ECO:0000313" key="1">
    <source>
        <dbReference type="EMBL" id="KAG7047605.1"/>
    </source>
</evidence>
<name>A0A9P7UGB3_9PEZI</name>
<reference evidence="1" key="1">
    <citation type="submission" date="2021-05" db="EMBL/GenBank/DDBJ databases">
        <title>Comparative genomics of three Colletotrichum scovillei strains and genetic complementation revealed genes involved fungal growth and virulence on chili pepper.</title>
        <authorList>
            <person name="Hsieh D.-K."/>
            <person name="Chuang S.-C."/>
            <person name="Chen C.-Y."/>
            <person name="Chao Y.-T."/>
            <person name="Lu M.-Y.J."/>
            <person name="Lee M.-H."/>
            <person name="Shih M.-C."/>
        </authorList>
    </citation>
    <scope>NUCLEOTIDE SEQUENCE</scope>
    <source>
        <strain evidence="1">Coll-153</strain>
    </source>
</reference>
<proteinExistence type="predicted"/>
<keyword evidence="2" id="KW-1185">Reference proteome</keyword>
<protein>
    <submittedName>
        <fullName evidence="1">Uncharacterized protein</fullName>
    </submittedName>
</protein>
<gene>
    <name evidence="1" type="ORF">JMJ77_010953</name>
</gene>
<comment type="caution">
    <text evidence="1">The sequence shown here is derived from an EMBL/GenBank/DDBJ whole genome shotgun (WGS) entry which is preliminary data.</text>
</comment>
<dbReference type="EMBL" id="JAESDN010000007">
    <property type="protein sequence ID" value="KAG7047605.1"/>
    <property type="molecule type" value="Genomic_DNA"/>
</dbReference>
<dbReference type="Proteomes" id="UP000699042">
    <property type="component" value="Unassembled WGS sequence"/>
</dbReference>
<sequence>MASPPPVVNSLRFPQTPSALFPGIRDWLREKSCHSNILNRPNPTLMESFLCFDEAENPEEAELHVP</sequence>
<accession>A0A9P7UGB3</accession>
<organism evidence="1 2">
    <name type="scientific">Colletotrichum scovillei</name>
    <dbReference type="NCBI Taxonomy" id="1209932"/>
    <lineage>
        <taxon>Eukaryota</taxon>
        <taxon>Fungi</taxon>
        <taxon>Dikarya</taxon>
        <taxon>Ascomycota</taxon>
        <taxon>Pezizomycotina</taxon>
        <taxon>Sordariomycetes</taxon>
        <taxon>Hypocreomycetidae</taxon>
        <taxon>Glomerellales</taxon>
        <taxon>Glomerellaceae</taxon>
        <taxon>Colletotrichum</taxon>
        <taxon>Colletotrichum acutatum species complex</taxon>
    </lineage>
</organism>